<dbReference type="InterPro" id="IPR036249">
    <property type="entry name" value="Thioredoxin-like_sf"/>
</dbReference>
<reference evidence="4" key="2">
    <citation type="submission" date="2020-09" db="EMBL/GenBank/DDBJ databases">
        <authorList>
            <person name="Sun Q."/>
            <person name="Kim S."/>
        </authorList>
    </citation>
    <scope>NUCLEOTIDE SEQUENCE</scope>
    <source>
        <strain evidence="4">KCTC 42590</strain>
    </source>
</reference>
<dbReference type="Gene3D" id="3.40.30.10">
    <property type="entry name" value="Glutaredoxin"/>
    <property type="match status" value="1"/>
</dbReference>
<evidence type="ECO:0000313" key="4">
    <source>
        <dbReference type="EMBL" id="GHF28005.1"/>
    </source>
</evidence>
<dbReference type="Pfam" id="PF13409">
    <property type="entry name" value="GST_N_2"/>
    <property type="match status" value="1"/>
</dbReference>
<evidence type="ECO:0000313" key="5">
    <source>
        <dbReference type="Proteomes" id="UP000630923"/>
    </source>
</evidence>
<dbReference type="PROSITE" id="PS50405">
    <property type="entry name" value="GST_CTER"/>
    <property type="match status" value="1"/>
</dbReference>
<dbReference type="SFLD" id="SFLDG00358">
    <property type="entry name" value="Main_(cytGST)"/>
    <property type="match status" value="1"/>
</dbReference>
<sequence length="193" mass="22058">MIIYGDSISGNCLKVKYVCDLLAIPYSWQETSVLNAETRTAEMLAKNPAGQVPFIKLDDGRHLAQSNAIMVYLAKGSNLIPDDPYSEAKMNEWLFWEQYSHEPNIAVIRFQRLYKKIPPDKCDQDKIQKGYAALDYMEQHLGAHCWFVGDSLSLADIALYAYTQFAEDAGFNLLGYPHIRQWLNRVARDLCVE</sequence>
<evidence type="ECO:0000256" key="1">
    <source>
        <dbReference type="ARBA" id="ARBA00011738"/>
    </source>
</evidence>
<dbReference type="CDD" id="cd03056">
    <property type="entry name" value="GST_N_4"/>
    <property type="match status" value="1"/>
</dbReference>
<dbReference type="AlphaFoldDB" id="A0A919E9T9"/>
<keyword evidence="5" id="KW-1185">Reference proteome</keyword>
<dbReference type="Gene3D" id="1.20.1050.10">
    <property type="match status" value="1"/>
</dbReference>
<accession>A0A919E9T9</accession>
<dbReference type="InterPro" id="IPR010987">
    <property type="entry name" value="Glutathione-S-Trfase_C-like"/>
</dbReference>
<dbReference type="GO" id="GO:0004364">
    <property type="term" value="F:glutathione transferase activity"/>
    <property type="evidence" value="ECO:0007669"/>
    <property type="project" value="TreeGrafter"/>
</dbReference>
<feature type="domain" description="GST C-terminal" evidence="3">
    <location>
        <begin position="83"/>
        <end position="193"/>
    </location>
</feature>
<dbReference type="SUPFAM" id="SSF52833">
    <property type="entry name" value="Thioredoxin-like"/>
    <property type="match status" value="1"/>
</dbReference>
<reference evidence="4" key="1">
    <citation type="journal article" date="2014" name="Int. J. Syst. Evol. Microbiol.">
        <title>Complete genome sequence of Corynebacterium casei LMG S-19264T (=DSM 44701T), isolated from a smear-ripened cheese.</title>
        <authorList>
            <consortium name="US DOE Joint Genome Institute (JGI-PGF)"/>
            <person name="Walter F."/>
            <person name="Albersmeier A."/>
            <person name="Kalinowski J."/>
            <person name="Ruckert C."/>
        </authorList>
    </citation>
    <scope>NUCLEOTIDE SEQUENCE</scope>
    <source>
        <strain evidence="4">KCTC 42590</strain>
    </source>
</reference>
<dbReference type="EMBL" id="BNCI01000002">
    <property type="protein sequence ID" value="GHF28005.1"/>
    <property type="molecule type" value="Genomic_DNA"/>
</dbReference>
<proteinExistence type="predicted"/>
<evidence type="ECO:0000259" key="2">
    <source>
        <dbReference type="PROSITE" id="PS50404"/>
    </source>
</evidence>
<dbReference type="Proteomes" id="UP000630923">
    <property type="component" value="Unassembled WGS sequence"/>
</dbReference>
<gene>
    <name evidence="4" type="ORF">GCM10017044_23980</name>
</gene>
<evidence type="ECO:0000259" key="3">
    <source>
        <dbReference type="PROSITE" id="PS50405"/>
    </source>
</evidence>
<comment type="caution">
    <text evidence="4">The sequence shown here is derived from an EMBL/GenBank/DDBJ whole genome shotgun (WGS) entry which is preliminary data.</text>
</comment>
<dbReference type="InterPro" id="IPR004045">
    <property type="entry name" value="Glutathione_S-Trfase_N"/>
</dbReference>
<dbReference type="Pfam" id="PF00043">
    <property type="entry name" value="GST_C"/>
    <property type="match status" value="1"/>
</dbReference>
<comment type="subunit">
    <text evidence="1">Homodimer.</text>
</comment>
<name>A0A919E9T9_9PROT</name>
<dbReference type="SFLD" id="SFLDS00019">
    <property type="entry name" value="Glutathione_Transferase_(cytos"/>
    <property type="match status" value="1"/>
</dbReference>
<dbReference type="InterPro" id="IPR004046">
    <property type="entry name" value="GST_C"/>
</dbReference>
<feature type="domain" description="GST N-terminal" evidence="2">
    <location>
        <begin position="1"/>
        <end position="81"/>
    </location>
</feature>
<protein>
    <submittedName>
        <fullName evidence="4">Glutathione S-transferase</fullName>
    </submittedName>
</protein>
<dbReference type="SUPFAM" id="SSF47616">
    <property type="entry name" value="GST C-terminal domain-like"/>
    <property type="match status" value="1"/>
</dbReference>
<dbReference type="PANTHER" id="PTHR43969">
    <property type="entry name" value="GLUTATHIONE S TRANSFERASE D10, ISOFORM A-RELATED"/>
    <property type="match status" value="1"/>
</dbReference>
<dbReference type="InterPro" id="IPR040079">
    <property type="entry name" value="Glutathione_S-Trfase"/>
</dbReference>
<dbReference type="PROSITE" id="PS50404">
    <property type="entry name" value="GST_NTER"/>
    <property type="match status" value="1"/>
</dbReference>
<organism evidence="4 5">
    <name type="scientific">Kordiimonas sediminis</name>
    <dbReference type="NCBI Taxonomy" id="1735581"/>
    <lineage>
        <taxon>Bacteria</taxon>
        <taxon>Pseudomonadati</taxon>
        <taxon>Pseudomonadota</taxon>
        <taxon>Alphaproteobacteria</taxon>
        <taxon>Kordiimonadales</taxon>
        <taxon>Kordiimonadaceae</taxon>
        <taxon>Kordiimonas</taxon>
    </lineage>
</organism>
<dbReference type="GO" id="GO:0006749">
    <property type="term" value="P:glutathione metabolic process"/>
    <property type="evidence" value="ECO:0007669"/>
    <property type="project" value="TreeGrafter"/>
</dbReference>
<dbReference type="PANTHER" id="PTHR43969:SF9">
    <property type="entry name" value="GLUTATHIONE S TRANSFERASE D10, ISOFORM A-RELATED"/>
    <property type="match status" value="1"/>
</dbReference>
<dbReference type="InterPro" id="IPR036282">
    <property type="entry name" value="Glutathione-S-Trfase_C_sf"/>
</dbReference>
<dbReference type="RefSeq" id="WP_191253262.1">
    <property type="nucleotide sequence ID" value="NZ_BNCI01000002.1"/>
</dbReference>